<dbReference type="EMBL" id="FNII01000009">
    <property type="protein sequence ID" value="SDN90077.1"/>
    <property type="molecule type" value="Genomic_DNA"/>
</dbReference>
<name>A0A1H0F5Y8_9GAMM</name>
<dbReference type="PANTHER" id="PTHR45138:SF9">
    <property type="entry name" value="DIGUANYLATE CYCLASE DGCM-RELATED"/>
    <property type="match status" value="1"/>
</dbReference>
<dbReference type="EC" id="2.7.7.65" evidence="2"/>
<dbReference type="OrthoDB" id="5296913at2"/>
<dbReference type="Proteomes" id="UP000199677">
    <property type="component" value="Unassembled WGS sequence"/>
</dbReference>
<dbReference type="Gene3D" id="3.30.450.20">
    <property type="entry name" value="PAS domain"/>
    <property type="match status" value="1"/>
</dbReference>
<evidence type="ECO:0000256" key="3">
    <source>
        <dbReference type="ARBA" id="ARBA00034247"/>
    </source>
</evidence>
<reference evidence="6" key="1">
    <citation type="submission" date="2016-10" db="EMBL/GenBank/DDBJ databases">
        <authorList>
            <person name="Varghese N."/>
            <person name="Submissions S."/>
        </authorList>
    </citation>
    <scope>NUCLEOTIDE SEQUENCE [LARGE SCALE GENOMIC DNA]</scope>
    <source>
        <strain evidence="6">CGMCC 1.6494</strain>
    </source>
</reference>
<dbReference type="CDD" id="cd01949">
    <property type="entry name" value="GGDEF"/>
    <property type="match status" value="1"/>
</dbReference>
<dbReference type="FunFam" id="3.30.70.270:FF:000001">
    <property type="entry name" value="Diguanylate cyclase domain protein"/>
    <property type="match status" value="1"/>
</dbReference>
<comment type="cofactor">
    <cofactor evidence="1">
        <name>Mg(2+)</name>
        <dbReference type="ChEBI" id="CHEBI:18420"/>
    </cofactor>
</comment>
<proteinExistence type="predicted"/>
<dbReference type="AlphaFoldDB" id="A0A1H0F5Y8"/>
<dbReference type="RefSeq" id="WP_089706854.1">
    <property type="nucleotide sequence ID" value="NZ_FNII01000009.1"/>
</dbReference>
<sequence>MPVNEIPLSLNAEQLIQKMPGVVFQFYRTHDGHMAFPFMEGGGMVLTDIDRDQLADDANAALEQLTGADFPKLMSAIERSARWMLPLTTRFRLALSGHKTRWIAVSATPEPTYLGVRWSGIMMDISDQVTEEHRLRKLCNTDPLTELPNRRKLMVHLTNLASLSSRHGTPLSIMMLDIDHFKQLNDRWGHLQGDDVLKQLATLTQSLLRSEDMIARLGGEEFMAVLPLTSVKQCHQLADRLRSFIAQYDFGLGTGQVTMSIGVAEYRCGEPLMNLIERADQALYNAKDVGRDCVCHLP</sequence>
<dbReference type="PANTHER" id="PTHR45138">
    <property type="entry name" value="REGULATORY COMPONENTS OF SENSORY TRANSDUCTION SYSTEM"/>
    <property type="match status" value="1"/>
</dbReference>
<dbReference type="InterPro" id="IPR035965">
    <property type="entry name" value="PAS-like_dom_sf"/>
</dbReference>
<evidence type="ECO:0000256" key="2">
    <source>
        <dbReference type="ARBA" id="ARBA00012528"/>
    </source>
</evidence>
<dbReference type="InterPro" id="IPR029787">
    <property type="entry name" value="Nucleotide_cyclase"/>
</dbReference>
<feature type="domain" description="GGDEF" evidence="4">
    <location>
        <begin position="169"/>
        <end position="298"/>
    </location>
</feature>
<dbReference type="SUPFAM" id="SSF55073">
    <property type="entry name" value="Nucleotide cyclase"/>
    <property type="match status" value="1"/>
</dbReference>
<dbReference type="InterPro" id="IPR043128">
    <property type="entry name" value="Rev_trsase/Diguanyl_cyclase"/>
</dbReference>
<dbReference type="InterPro" id="IPR000160">
    <property type="entry name" value="GGDEF_dom"/>
</dbReference>
<dbReference type="SMART" id="SM00267">
    <property type="entry name" value="GGDEF"/>
    <property type="match status" value="1"/>
</dbReference>
<protein>
    <recommendedName>
        <fullName evidence="2">diguanylate cyclase</fullName>
        <ecNumber evidence="2">2.7.7.65</ecNumber>
    </recommendedName>
</protein>
<dbReference type="PROSITE" id="PS50887">
    <property type="entry name" value="GGDEF"/>
    <property type="match status" value="1"/>
</dbReference>
<evidence type="ECO:0000313" key="6">
    <source>
        <dbReference type="Proteomes" id="UP000199677"/>
    </source>
</evidence>
<keyword evidence="6" id="KW-1185">Reference proteome</keyword>
<evidence type="ECO:0000256" key="1">
    <source>
        <dbReference type="ARBA" id="ARBA00001946"/>
    </source>
</evidence>
<dbReference type="GO" id="GO:0052621">
    <property type="term" value="F:diguanylate cyclase activity"/>
    <property type="evidence" value="ECO:0007669"/>
    <property type="project" value="UniProtKB-EC"/>
</dbReference>
<evidence type="ECO:0000259" key="4">
    <source>
        <dbReference type="PROSITE" id="PS50887"/>
    </source>
</evidence>
<dbReference type="Gene3D" id="3.30.70.270">
    <property type="match status" value="1"/>
</dbReference>
<comment type="catalytic activity">
    <reaction evidence="3">
        <text>2 GTP = 3',3'-c-di-GMP + 2 diphosphate</text>
        <dbReference type="Rhea" id="RHEA:24898"/>
        <dbReference type="ChEBI" id="CHEBI:33019"/>
        <dbReference type="ChEBI" id="CHEBI:37565"/>
        <dbReference type="ChEBI" id="CHEBI:58805"/>
        <dbReference type="EC" id="2.7.7.65"/>
    </reaction>
</comment>
<organism evidence="5 6">
    <name type="scientific">Vreelandella arcis</name>
    <dbReference type="NCBI Taxonomy" id="416873"/>
    <lineage>
        <taxon>Bacteria</taxon>
        <taxon>Pseudomonadati</taxon>
        <taxon>Pseudomonadota</taxon>
        <taxon>Gammaproteobacteria</taxon>
        <taxon>Oceanospirillales</taxon>
        <taxon>Halomonadaceae</taxon>
        <taxon>Vreelandella</taxon>
    </lineage>
</organism>
<dbReference type="SUPFAM" id="SSF55785">
    <property type="entry name" value="PYP-like sensor domain (PAS domain)"/>
    <property type="match status" value="1"/>
</dbReference>
<evidence type="ECO:0000313" key="5">
    <source>
        <dbReference type="EMBL" id="SDN90077.1"/>
    </source>
</evidence>
<dbReference type="InterPro" id="IPR050469">
    <property type="entry name" value="Diguanylate_Cyclase"/>
</dbReference>
<dbReference type="STRING" id="416873.SAMN04487951_109130"/>
<gene>
    <name evidence="5" type="ORF">SAMN04487951_109130</name>
</gene>
<dbReference type="Pfam" id="PF00990">
    <property type="entry name" value="GGDEF"/>
    <property type="match status" value="1"/>
</dbReference>
<accession>A0A1H0F5Y8</accession>
<dbReference type="NCBIfam" id="TIGR00254">
    <property type="entry name" value="GGDEF"/>
    <property type="match status" value="1"/>
</dbReference>